<dbReference type="PANTHER" id="PTHR42788">
    <property type="entry name" value="TAURINE IMPORT ATP-BINDING PROTEIN-RELATED"/>
    <property type="match status" value="1"/>
</dbReference>
<dbReference type="EMBL" id="JAVKPH010000021">
    <property type="protein sequence ID" value="MDR5654143.1"/>
    <property type="molecule type" value="Genomic_DNA"/>
</dbReference>
<sequence>MTLLALDRIGHAFFGRTVIERICLTVGPGEIVSLIGPSGSGKSTIAHVAAGLLEPREGAVRRAYRRHAMVFQDPRLLPWATAAQNIALPLRLACVPPRDRAARVQEAAARAGLLPEDLDKYPSELSGGMRQRTAIARALAPDPDFIYFDEPFTALDVALKRRMQDLLIAAAATTAGAGARFAALFITHDLMEAIRISHRILVLDAEGRGIAGERRVEGTPGHRADAMVFALWQGYLGADPLFAHVHDIDERRRP</sequence>
<dbReference type="PROSITE" id="PS50893">
    <property type="entry name" value="ABC_TRANSPORTER_2"/>
    <property type="match status" value="1"/>
</dbReference>
<protein>
    <submittedName>
        <fullName evidence="6">ATP-binding cassette domain-containing protein</fullName>
    </submittedName>
</protein>
<dbReference type="InterPro" id="IPR027417">
    <property type="entry name" value="P-loop_NTPase"/>
</dbReference>
<gene>
    <name evidence="6" type="ORF">RGD00_16125</name>
</gene>
<dbReference type="SMART" id="SM00382">
    <property type="entry name" value="AAA"/>
    <property type="match status" value="1"/>
</dbReference>
<dbReference type="RefSeq" id="WP_310458312.1">
    <property type="nucleotide sequence ID" value="NZ_JAVKPH010000021.1"/>
</dbReference>
<dbReference type="SUPFAM" id="SSF52540">
    <property type="entry name" value="P-loop containing nucleoside triphosphate hydrolases"/>
    <property type="match status" value="1"/>
</dbReference>
<dbReference type="Pfam" id="PF00005">
    <property type="entry name" value="ABC_tran"/>
    <property type="match status" value="1"/>
</dbReference>
<evidence type="ECO:0000313" key="6">
    <source>
        <dbReference type="EMBL" id="MDR5654143.1"/>
    </source>
</evidence>
<evidence type="ECO:0000256" key="1">
    <source>
        <dbReference type="ARBA" id="ARBA00005417"/>
    </source>
</evidence>
<organism evidence="6 7">
    <name type="scientific">Ruixingdingia sedimenti</name>
    <dbReference type="NCBI Taxonomy" id="3073604"/>
    <lineage>
        <taxon>Bacteria</taxon>
        <taxon>Pseudomonadati</taxon>
        <taxon>Pseudomonadota</taxon>
        <taxon>Alphaproteobacteria</taxon>
        <taxon>Rhodobacterales</taxon>
        <taxon>Paracoccaceae</taxon>
        <taxon>Ruixingdingia</taxon>
    </lineage>
</organism>
<dbReference type="Gene3D" id="3.40.50.300">
    <property type="entry name" value="P-loop containing nucleotide triphosphate hydrolases"/>
    <property type="match status" value="1"/>
</dbReference>
<proteinExistence type="inferred from homology"/>
<reference evidence="6 7" key="1">
    <citation type="submission" date="2023-09" db="EMBL/GenBank/DDBJ databases">
        <title>Xinfangfangia sedmenti sp. nov., isolated the sedment.</title>
        <authorList>
            <person name="Xu L."/>
        </authorList>
    </citation>
    <scope>NUCLEOTIDE SEQUENCE [LARGE SCALE GENOMIC DNA]</scope>
    <source>
        <strain evidence="6 7">LG-4</strain>
    </source>
</reference>
<dbReference type="GO" id="GO:0005524">
    <property type="term" value="F:ATP binding"/>
    <property type="evidence" value="ECO:0007669"/>
    <property type="project" value="UniProtKB-KW"/>
</dbReference>
<evidence type="ECO:0000259" key="5">
    <source>
        <dbReference type="PROSITE" id="PS50893"/>
    </source>
</evidence>
<dbReference type="InterPro" id="IPR050166">
    <property type="entry name" value="ABC_transporter_ATP-bind"/>
</dbReference>
<dbReference type="InterPro" id="IPR003593">
    <property type="entry name" value="AAA+_ATPase"/>
</dbReference>
<comment type="caution">
    <text evidence="6">The sequence shown here is derived from an EMBL/GenBank/DDBJ whole genome shotgun (WGS) entry which is preliminary data.</text>
</comment>
<dbReference type="PANTHER" id="PTHR42788:SF19">
    <property type="entry name" value="ALIPHATIC SULFONATES IMPORT ATP-BINDING PROTEIN SSUB 2"/>
    <property type="match status" value="1"/>
</dbReference>
<keyword evidence="2" id="KW-0813">Transport</keyword>
<accession>A0ABU1FC13</accession>
<name>A0ABU1FC13_9RHOB</name>
<evidence type="ECO:0000256" key="2">
    <source>
        <dbReference type="ARBA" id="ARBA00022448"/>
    </source>
</evidence>
<evidence type="ECO:0000256" key="4">
    <source>
        <dbReference type="ARBA" id="ARBA00022840"/>
    </source>
</evidence>
<keyword evidence="3" id="KW-0547">Nucleotide-binding</keyword>
<keyword evidence="4 6" id="KW-0067">ATP-binding</keyword>
<evidence type="ECO:0000313" key="7">
    <source>
        <dbReference type="Proteomes" id="UP001247754"/>
    </source>
</evidence>
<dbReference type="Proteomes" id="UP001247754">
    <property type="component" value="Unassembled WGS sequence"/>
</dbReference>
<keyword evidence="7" id="KW-1185">Reference proteome</keyword>
<comment type="similarity">
    <text evidence="1">Belongs to the ABC transporter superfamily.</text>
</comment>
<dbReference type="InterPro" id="IPR003439">
    <property type="entry name" value="ABC_transporter-like_ATP-bd"/>
</dbReference>
<evidence type="ECO:0000256" key="3">
    <source>
        <dbReference type="ARBA" id="ARBA00022741"/>
    </source>
</evidence>
<feature type="domain" description="ABC transporter" evidence="5">
    <location>
        <begin position="4"/>
        <end position="230"/>
    </location>
</feature>